<evidence type="ECO:0000313" key="2">
    <source>
        <dbReference type="Proteomes" id="UP000216308"/>
    </source>
</evidence>
<dbReference type="AlphaFoldDB" id="A0A256ICA5"/>
<evidence type="ECO:0000313" key="1">
    <source>
        <dbReference type="EMBL" id="OYR54179.1"/>
    </source>
</evidence>
<comment type="caution">
    <text evidence="1">The sequence shown here is derived from an EMBL/GenBank/DDBJ whole genome shotgun (WGS) entry which is preliminary data.</text>
</comment>
<dbReference type="Gene3D" id="3.40.720.10">
    <property type="entry name" value="Alkaline Phosphatase, subunit A"/>
    <property type="match status" value="2"/>
</dbReference>
<reference evidence="1 2" key="1">
    <citation type="journal article" date="2014" name="Front. Microbiol.">
        <title>Population and genomic analysis of the genus Halorubrum.</title>
        <authorList>
            <person name="Fullmer M.S."/>
            <person name="Soucy S.M."/>
            <person name="Swithers K.S."/>
            <person name="Makkay A.M."/>
            <person name="Wheeler R."/>
            <person name="Ventosa A."/>
            <person name="Gogarten J.P."/>
            <person name="Papke R.T."/>
        </authorList>
    </citation>
    <scope>NUCLEOTIDE SEQUENCE [LARGE SCALE GENOMIC DNA]</scope>
    <source>
        <strain evidence="1 2">Cb34</strain>
    </source>
</reference>
<accession>A0A256ICA5</accession>
<proteinExistence type="predicted"/>
<dbReference type="PANTHER" id="PTHR10151">
    <property type="entry name" value="ECTONUCLEOTIDE PYROPHOSPHATASE/PHOSPHODIESTERASE"/>
    <property type="match status" value="1"/>
</dbReference>
<sequence length="520" mass="58254">MTTVVLGLDGAAFELIDSWIDSGKLPNLKKLTEEGAAMDMQSWLPPVTCPNWRCYASGLNPGKLGVFWWEQIDRDSQSIEPTSSSEQFDGGEYWNLLDGQASIINFPTGFPPSKINGEFIAGGPGSDQVDYTYPPELEENLRSKYEYQVHPELLSQLSKDNQGLDCVDEIHRLIDQRFQVLEDRLESGEYELIHATVFYINVLHHFYWDREVVQNAWKIIDEHIGVLLDNDELDHLFVMSDHGSNPIDVEFNINTWLEQHGYLVTQTGANDVMKRLGITQDRIRPVLNRFHIKWLLSRIVPSDVQDLLPDSKGRVKRSAKGQLIDWKESTAVASGQGPLYVIADSQTERQRIKQELLDKLSGLRSPGGGLVIREARPAESVYSGPYTDDGPDILLDQAPNIHINGGIGVEKVFGNPETWAGENKDTGLFMAYGPEIDPKVVLDDLRITDLAPTLLSLHNAVIPKSMDGNPRYELFSEDAAIHSTESEVKDISWVEAGTGIAQETNDSIHSRLSDLGYLNE</sequence>
<protein>
    <recommendedName>
        <fullName evidence="3">Nucleotide pyrophosphatase</fullName>
    </recommendedName>
</protein>
<dbReference type="GO" id="GO:0016787">
    <property type="term" value="F:hydrolase activity"/>
    <property type="evidence" value="ECO:0007669"/>
    <property type="project" value="UniProtKB-ARBA"/>
</dbReference>
<dbReference type="RefSeq" id="WP_094534257.1">
    <property type="nucleotide sequence ID" value="NZ_NHPJ01000130.1"/>
</dbReference>
<organism evidence="1 2">
    <name type="scientific">Halorubrum halodurans</name>
    <dbReference type="NCBI Taxonomy" id="1383851"/>
    <lineage>
        <taxon>Archaea</taxon>
        <taxon>Methanobacteriati</taxon>
        <taxon>Methanobacteriota</taxon>
        <taxon>Stenosarchaea group</taxon>
        <taxon>Halobacteria</taxon>
        <taxon>Halobacteriales</taxon>
        <taxon>Haloferacaceae</taxon>
        <taxon>Halorubrum</taxon>
    </lineage>
</organism>
<gene>
    <name evidence="1" type="ORF">DJ70_14560</name>
</gene>
<dbReference type="InterPro" id="IPR002591">
    <property type="entry name" value="Phosphodiest/P_Trfase"/>
</dbReference>
<dbReference type="InterPro" id="IPR017850">
    <property type="entry name" value="Alkaline_phosphatase_core_sf"/>
</dbReference>
<dbReference type="EMBL" id="NHPJ01000130">
    <property type="protein sequence ID" value="OYR54179.1"/>
    <property type="molecule type" value="Genomic_DNA"/>
</dbReference>
<evidence type="ECO:0008006" key="3">
    <source>
        <dbReference type="Google" id="ProtNLM"/>
    </source>
</evidence>
<dbReference type="SUPFAM" id="SSF53649">
    <property type="entry name" value="Alkaline phosphatase-like"/>
    <property type="match status" value="1"/>
</dbReference>
<name>A0A256ICA5_9EURY</name>
<dbReference type="OrthoDB" id="198670at2157"/>
<dbReference type="PANTHER" id="PTHR10151:SF120">
    <property type="entry name" value="BIS(5'-ADENOSYL)-TRIPHOSPHATASE"/>
    <property type="match status" value="1"/>
</dbReference>
<dbReference type="Pfam" id="PF01663">
    <property type="entry name" value="Phosphodiest"/>
    <property type="match status" value="1"/>
</dbReference>
<keyword evidence="2" id="KW-1185">Reference proteome</keyword>
<dbReference type="Proteomes" id="UP000216308">
    <property type="component" value="Unassembled WGS sequence"/>
</dbReference>